<keyword evidence="3" id="KW-1185">Reference proteome</keyword>
<feature type="region of interest" description="Disordered" evidence="1">
    <location>
        <begin position="1"/>
        <end position="37"/>
    </location>
</feature>
<dbReference type="AlphaFoldDB" id="A0A8H4PEF4"/>
<feature type="region of interest" description="Disordered" evidence="1">
    <location>
        <begin position="152"/>
        <end position="171"/>
    </location>
</feature>
<evidence type="ECO:0000313" key="3">
    <source>
        <dbReference type="Proteomes" id="UP000554235"/>
    </source>
</evidence>
<dbReference type="EMBL" id="JAADYS010000685">
    <property type="protein sequence ID" value="KAF4467868.1"/>
    <property type="molecule type" value="Genomic_DNA"/>
</dbReference>
<evidence type="ECO:0000256" key="1">
    <source>
        <dbReference type="SAM" id="MobiDB-lite"/>
    </source>
</evidence>
<dbReference type="Proteomes" id="UP000554235">
    <property type="component" value="Unassembled WGS sequence"/>
</dbReference>
<evidence type="ECO:0000313" key="2">
    <source>
        <dbReference type="EMBL" id="KAF4467868.1"/>
    </source>
</evidence>
<organism evidence="2 3">
    <name type="scientific">Fusarium albosuccineum</name>
    <dbReference type="NCBI Taxonomy" id="1237068"/>
    <lineage>
        <taxon>Eukaryota</taxon>
        <taxon>Fungi</taxon>
        <taxon>Dikarya</taxon>
        <taxon>Ascomycota</taxon>
        <taxon>Pezizomycotina</taxon>
        <taxon>Sordariomycetes</taxon>
        <taxon>Hypocreomycetidae</taxon>
        <taxon>Hypocreales</taxon>
        <taxon>Nectriaceae</taxon>
        <taxon>Fusarium</taxon>
        <taxon>Fusarium decemcellulare species complex</taxon>
    </lineage>
</organism>
<accession>A0A8H4PEF4</accession>
<comment type="caution">
    <text evidence="2">The sequence shown here is derived from an EMBL/GenBank/DDBJ whole genome shotgun (WGS) entry which is preliminary data.</text>
</comment>
<protein>
    <submittedName>
        <fullName evidence="2">Uncharacterized protein</fullName>
    </submittedName>
</protein>
<feature type="compositionally biased region" description="Low complexity" evidence="1">
    <location>
        <begin position="66"/>
        <end position="75"/>
    </location>
</feature>
<feature type="compositionally biased region" description="Polar residues" evidence="1">
    <location>
        <begin position="28"/>
        <end position="37"/>
    </location>
</feature>
<gene>
    <name evidence="2" type="ORF">FALBO_5255</name>
</gene>
<feature type="compositionally biased region" description="Basic and acidic residues" evidence="1">
    <location>
        <begin position="86"/>
        <end position="95"/>
    </location>
</feature>
<feature type="compositionally biased region" description="Basic and acidic residues" evidence="1">
    <location>
        <begin position="161"/>
        <end position="171"/>
    </location>
</feature>
<name>A0A8H4PEF4_9HYPO</name>
<sequence>MAADNTSTDTINDVPSVESQCQEKKPSTDQSSRSGSDNSMLLRFIYDTSSVHDRLVQYTLNNGAAASESIKSKASTDACPIAGSIKPDDKSPKKRETSEFRVWWDRHIQRIGSTQMMLDQFIYDTSSLQDRFMRSCRVGTIKAQPVPVSNVINSKVAGPSARDKRSKEKRR</sequence>
<feature type="compositionally biased region" description="Polar residues" evidence="1">
    <location>
        <begin position="1"/>
        <end position="20"/>
    </location>
</feature>
<feature type="region of interest" description="Disordered" evidence="1">
    <location>
        <begin position="66"/>
        <end position="95"/>
    </location>
</feature>
<proteinExistence type="predicted"/>
<reference evidence="2 3" key="1">
    <citation type="submission" date="2020-01" db="EMBL/GenBank/DDBJ databases">
        <title>Identification and distribution of gene clusters putatively required for synthesis of sphingolipid metabolism inhibitors in phylogenetically diverse species of the filamentous fungus Fusarium.</title>
        <authorList>
            <person name="Kim H.-S."/>
            <person name="Busman M."/>
            <person name="Brown D.W."/>
            <person name="Divon H."/>
            <person name="Uhlig S."/>
            <person name="Proctor R.H."/>
        </authorList>
    </citation>
    <scope>NUCLEOTIDE SEQUENCE [LARGE SCALE GENOMIC DNA]</scope>
    <source>
        <strain evidence="2 3">NRRL 20459</strain>
    </source>
</reference>